<proteinExistence type="predicted"/>
<organism evidence="2 3">
    <name type="scientific">Limnoglobus roseus</name>
    <dbReference type="NCBI Taxonomy" id="2598579"/>
    <lineage>
        <taxon>Bacteria</taxon>
        <taxon>Pseudomonadati</taxon>
        <taxon>Planctomycetota</taxon>
        <taxon>Planctomycetia</taxon>
        <taxon>Gemmatales</taxon>
        <taxon>Gemmataceae</taxon>
        <taxon>Limnoglobus</taxon>
    </lineage>
</organism>
<dbReference type="KEGG" id="lrs:PX52LOC_00832"/>
<gene>
    <name evidence="2" type="ORF">PX52LOC_00832</name>
</gene>
<evidence type="ECO:0000313" key="2">
    <source>
        <dbReference type="EMBL" id="QEL13972.1"/>
    </source>
</evidence>
<keyword evidence="3" id="KW-1185">Reference proteome</keyword>
<accession>A0A5C1A875</accession>
<dbReference type="EMBL" id="CP042425">
    <property type="protein sequence ID" value="QEL13972.1"/>
    <property type="molecule type" value="Genomic_DNA"/>
</dbReference>
<name>A0A5C1A875_9BACT</name>
<protein>
    <submittedName>
        <fullName evidence="2">Uncharacterized protein</fullName>
    </submittedName>
</protein>
<dbReference type="Proteomes" id="UP000324974">
    <property type="component" value="Chromosome"/>
</dbReference>
<feature type="region of interest" description="Disordered" evidence="1">
    <location>
        <begin position="20"/>
        <end position="40"/>
    </location>
</feature>
<dbReference type="AlphaFoldDB" id="A0A5C1A875"/>
<reference evidence="3" key="1">
    <citation type="submission" date="2019-08" db="EMBL/GenBank/DDBJ databases">
        <title>Limnoglobus roseus gen. nov., sp. nov., a novel freshwater planctomycete with a giant genome from the family Gemmataceae.</title>
        <authorList>
            <person name="Kulichevskaya I.S."/>
            <person name="Naumoff D.G."/>
            <person name="Miroshnikov K."/>
            <person name="Ivanova A."/>
            <person name="Philippov D.A."/>
            <person name="Hakobyan A."/>
            <person name="Rijpstra I.C."/>
            <person name="Sinninghe Damste J.S."/>
            <person name="Liesack W."/>
            <person name="Dedysh S.N."/>
        </authorList>
    </citation>
    <scope>NUCLEOTIDE SEQUENCE [LARGE SCALE GENOMIC DNA]</scope>
    <source>
        <strain evidence="3">PX52</strain>
    </source>
</reference>
<evidence type="ECO:0000313" key="3">
    <source>
        <dbReference type="Proteomes" id="UP000324974"/>
    </source>
</evidence>
<feature type="region of interest" description="Disordered" evidence="1">
    <location>
        <begin position="374"/>
        <end position="395"/>
    </location>
</feature>
<evidence type="ECO:0000256" key="1">
    <source>
        <dbReference type="SAM" id="MobiDB-lite"/>
    </source>
</evidence>
<sequence>MLLSCLGGCMTTDSQKKQTTSAGFNVPHKGMEVPNVQGPDGSPVMVTRGSQDDTVKMANYVQAKKTGKLTKPTKGDSGVVQASANTTTADPGVVQASGFARIIGTPAAGCADGSCGVKHAGWGQGQGIDPSAYGPMGSQFDILKGNAGIMPVPAMGVPGAVAAIGAIGPGSPYGPTISNQRTSIKFVSPERVRVSWLSNGVYADTGLVAPASYNFMQGNVYRLKLAGVPTQPSKLYYPTLEIAPATLKTVTFLSHNSVPVAFTNDDFDRVNAGNMVIKVIYLPDPAFQDAAALGGAEEVVSTQLEPGADPIVEATRRGAILAVVRLGNINLENPNSPAMDAVTPGGMAPPAGMMPPPGMMAPPPGMMPPAMPQAMSNPSTAPTAPTMPVSIPQVR</sequence>